<evidence type="ECO:0000256" key="3">
    <source>
        <dbReference type="RuleBase" id="RU003694"/>
    </source>
</evidence>
<proteinExistence type="inferred from homology"/>
<dbReference type="EMBL" id="JAEINH010000007">
    <property type="protein sequence ID" value="MBI9115249.1"/>
    <property type="molecule type" value="Genomic_DNA"/>
</dbReference>
<evidence type="ECO:0000259" key="4">
    <source>
        <dbReference type="PROSITE" id="PS52004"/>
    </source>
</evidence>
<dbReference type="Pfam" id="PF02801">
    <property type="entry name" value="Ketoacyl-synt_C"/>
    <property type="match status" value="1"/>
</dbReference>
<evidence type="ECO:0000313" key="6">
    <source>
        <dbReference type="Proteomes" id="UP000602087"/>
    </source>
</evidence>
<comment type="similarity">
    <text evidence="1 3">Belongs to the thiolase-like superfamily. Beta-ketoacyl-ACP synthases family.</text>
</comment>
<dbReference type="Pfam" id="PF00109">
    <property type="entry name" value="ketoacyl-synt"/>
    <property type="match status" value="1"/>
</dbReference>
<dbReference type="GO" id="GO:0006633">
    <property type="term" value="P:fatty acid biosynthetic process"/>
    <property type="evidence" value="ECO:0007669"/>
    <property type="project" value="TreeGrafter"/>
</dbReference>
<dbReference type="InterPro" id="IPR016039">
    <property type="entry name" value="Thiolase-like"/>
</dbReference>
<keyword evidence="6" id="KW-1185">Reference proteome</keyword>
<dbReference type="SUPFAM" id="SSF53901">
    <property type="entry name" value="Thiolase-like"/>
    <property type="match status" value="2"/>
</dbReference>
<dbReference type="InterPro" id="IPR000794">
    <property type="entry name" value="Beta-ketoacyl_synthase"/>
</dbReference>
<dbReference type="Proteomes" id="UP000602087">
    <property type="component" value="Unassembled WGS sequence"/>
</dbReference>
<keyword evidence="2 3" id="KW-0808">Transferase</keyword>
<feature type="domain" description="Ketosynthase family 3 (KS3)" evidence="4">
    <location>
        <begin position="6"/>
        <end position="409"/>
    </location>
</feature>
<dbReference type="InterPro" id="IPR020841">
    <property type="entry name" value="PKS_Beta-ketoAc_synthase_dom"/>
</dbReference>
<dbReference type="RefSeq" id="WP_198733820.1">
    <property type="nucleotide sequence ID" value="NZ_JAEINH010000007.1"/>
</dbReference>
<protein>
    <submittedName>
        <fullName evidence="5">Beta-ketoacyl-[acyl-carrier-protein] synthase family protein</fullName>
    </submittedName>
</protein>
<evidence type="ECO:0000256" key="2">
    <source>
        <dbReference type="ARBA" id="ARBA00022679"/>
    </source>
</evidence>
<name>A0A934I455_9MICO</name>
<dbReference type="CDD" id="cd00834">
    <property type="entry name" value="KAS_I_II"/>
    <property type="match status" value="1"/>
</dbReference>
<evidence type="ECO:0000256" key="1">
    <source>
        <dbReference type="ARBA" id="ARBA00008467"/>
    </source>
</evidence>
<dbReference type="PANTHER" id="PTHR11712">
    <property type="entry name" value="POLYKETIDE SYNTHASE-RELATED"/>
    <property type="match status" value="1"/>
</dbReference>
<comment type="caution">
    <text evidence="5">The sequence shown here is derived from an EMBL/GenBank/DDBJ whole genome shotgun (WGS) entry which is preliminary data.</text>
</comment>
<dbReference type="SMART" id="SM00825">
    <property type="entry name" value="PKS_KS"/>
    <property type="match status" value="1"/>
</dbReference>
<dbReference type="FunFam" id="3.40.47.10:FF:000018">
    <property type="entry name" value="3-oxoacyl-[acyl-carrier-protein] synthase 2"/>
    <property type="match status" value="1"/>
</dbReference>
<reference evidence="5" key="1">
    <citation type="submission" date="2020-12" db="EMBL/GenBank/DDBJ databases">
        <title>Sanguibacter suaedae sp. nov., isolated from Suaeda aralocaspica.</title>
        <authorList>
            <person name="Ma Q."/>
        </authorList>
    </citation>
    <scope>NUCLEOTIDE SEQUENCE</scope>
    <source>
        <strain evidence="5">YZGR15</strain>
    </source>
</reference>
<dbReference type="PANTHER" id="PTHR11712:SF347">
    <property type="entry name" value="BETA KETOACYL-ACYL CARRIER PROTEIN SYNTHASE"/>
    <property type="match status" value="1"/>
</dbReference>
<dbReference type="AlphaFoldDB" id="A0A934I455"/>
<dbReference type="InterPro" id="IPR014031">
    <property type="entry name" value="Ketoacyl_synth_C"/>
</dbReference>
<dbReference type="Gene3D" id="3.40.47.10">
    <property type="match status" value="2"/>
</dbReference>
<dbReference type="PROSITE" id="PS52004">
    <property type="entry name" value="KS3_2"/>
    <property type="match status" value="1"/>
</dbReference>
<dbReference type="InterPro" id="IPR014030">
    <property type="entry name" value="Ketoacyl_synth_N"/>
</dbReference>
<sequence>MTPSGRAEVVVTGAGVVTPAGNDVEAVWQAVLAGRSTARVIDRFDPVDHPVRIGCQVDAPPAPPGVAEKLYRRLDPFARYGLAAALDAHADAGSPAVDPARTAVVVGNAVGGRTTSDTESLRFGQGGPAAVSPLMPVVTMPNAAAVAISIALGTTGPALTLATTCASGADAIGTATAMLRAGTVDLVVAGGCEATLTPVTLAAFARLGALSTRDGDPALACRPFDESRDGFVMGEGAAFVVLEREADARARGARSHGSVLGYAAGADAHHLSMPHPRGDGAYSVMSAALRDADIAPADVRHVNAHGTSTLLNDAVESRAVHRVFGDDAPPVTAPKGVTGHLLGASGALEVVLALLTARRGLVPPVANHDRTGSDIPVDVVSGAPRPVDPGPALTSSFGFGGHNACLVVA</sequence>
<gene>
    <name evidence="5" type="ORF">JAV76_09530</name>
</gene>
<evidence type="ECO:0000313" key="5">
    <source>
        <dbReference type="EMBL" id="MBI9115249.1"/>
    </source>
</evidence>
<dbReference type="NCBIfam" id="NF005589">
    <property type="entry name" value="PRK07314.1"/>
    <property type="match status" value="1"/>
</dbReference>
<accession>A0A934I455</accession>
<organism evidence="5 6">
    <name type="scientific">Sanguibacter suaedae</name>
    <dbReference type="NCBI Taxonomy" id="2795737"/>
    <lineage>
        <taxon>Bacteria</taxon>
        <taxon>Bacillati</taxon>
        <taxon>Actinomycetota</taxon>
        <taxon>Actinomycetes</taxon>
        <taxon>Micrococcales</taxon>
        <taxon>Sanguibacteraceae</taxon>
        <taxon>Sanguibacter</taxon>
    </lineage>
</organism>
<dbReference type="GO" id="GO:0004315">
    <property type="term" value="F:3-oxoacyl-[acyl-carrier-protein] synthase activity"/>
    <property type="evidence" value="ECO:0007669"/>
    <property type="project" value="TreeGrafter"/>
</dbReference>